<evidence type="ECO:0000256" key="1">
    <source>
        <dbReference type="ARBA" id="ARBA00001970"/>
    </source>
</evidence>
<dbReference type="STRING" id="1109443.G4TL17"/>
<dbReference type="Pfam" id="PF21105">
    <property type="entry name" value="DyP_N"/>
    <property type="match status" value="1"/>
</dbReference>
<dbReference type="InParanoid" id="G4TL17"/>
<dbReference type="PANTHER" id="PTHR30521">
    <property type="entry name" value="DEFERROCHELATASE/PEROXIDASE"/>
    <property type="match status" value="1"/>
</dbReference>
<comment type="similarity">
    <text evidence="7">Belongs to the DyP-type peroxidase family.</text>
</comment>
<dbReference type="SUPFAM" id="SSF54909">
    <property type="entry name" value="Dimeric alpha+beta barrel"/>
    <property type="match status" value="1"/>
</dbReference>
<protein>
    <submittedName>
        <fullName evidence="11">Related to peroxidase DyP</fullName>
    </submittedName>
</protein>
<dbReference type="InterPro" id="IPR049509">
    <property type="entry name" value="DyP_N"/>
</dbReference>
<feature type="chain" id="PRO_5003468875" evidence="9">
    <location>
        <begin position="22"/>
        <end position="571"/>
    </location>
</feature>
<keyword evidence="12" id="KW-1185">Reference proteome</keyword>
<dbReference type="PROSITE" id="PS51404">
    <property type="entry name" value="DYP_PEROXIDASE"/>
    <property type="match status" value="1"/>
</dbReference>
<keyword evidence="9" id="KW-0732">Signal</keyword>
<dbReference type="NCBIfam" id="TIGR01413">
    <property type="entry name" value="Dyp_perox_fam"/>
    <property type="match status" value="1"/>
</dbReference>
<organism evidence="11 12">
    <name type="scientific">Serendipita indica (strain DSM 11827)</name>
    <name type="common">Root endophyte fungus</name>
    <name type="synonym">Piriformospora indica</name>
    <dbReference type="NCBI Taxonomy" id="1109443"/>
    <lineage>
        <taxon>Eukaryota</taxon>
        <taxon>Fungi</taxon>
        <taxon>Dikarya</taxon>
        <taxon>Basidiomycota</taxon>
        <taxon>Agaricomycotina</taxon>
        <taxon>Agaricomycetes</taxon>
        <taxon>Sebacinales</taxon>
        <taxon>Serendipitaceae</taxon>
        <taxon>Serendipita</taxon>
    </lineage>
</organism>
<feature type="region of interest" description="Disordered" evidence="8">
    <location>
        <begin position="64"/>
        <end position="96"/>
    </location>
</feature>
<evidence type="ECO:0000256" key="8">
    <source>
        <dbReference type="SAM" id="MobiDB-lite"/>
    </source>
</evidence>
<reference evidence="11 12" key="1">
    <citation type="journal article" date="2011" name="PLoS Pathog.">
        <title>Endophytic Life Strategies Decoded by Genome and Transcriptome Analyses of the Mutualistic Root Symbiont Piriformospora indica.</title>
        <authorList>
            <person name="Zuccaro A."/>
            <person name="Lahrmann U."/>
            <person name="Guldener U."/>
            <person name="Langen G."/>
            <person name="Pfiffi S."/>
            <person name="Biedenkopf D."/>
            <person name="Wong P."/>
            <person name="Samans B."/>
            <person name="Grimm C."/>
            <person name="Basiewicz M."/>
            <person name="Murat C."/>
            <person name="Martin F."/>
            <person name="Kogel K.H."/>
        </authorList>
    </citation>
    <scope>NUCLEOTIDE SEQUENCE [LARGE SCALE GENOMIC DNA]</scope>
    <source>
        <strain evidence="11 12">DSM 11827</strain>
    </source>
</reference>
<evidence type="ECO:0000256" key="2">
    <source>
        <dbReference type="ARBA" id="ARBA00022559"/>
    </source>
</evidence>
<dbReference type="GO" id="GO:0020037">
    <property type="term" value="F:heme binding"/>
    <property type="evidence" value="ECO:0007669"/>
    <property type="project" value="InterPro"/>
</dbReference>
<keyword evidence="2 11" id="KW-0575">Peroxidase</keyword>
<accession>G4TL17</accession>
<comment type="cofactor">
    <cofactor evidence="1">
        <name>heme b</name>
        <dbReference type="ChEBI" id="CHEBI:60344"/>
    </cofactor>
</comment>
<feature type="domain" description="DyP dimeric alpha+beta barrel" evidence="10">
    <location>
        <begin position="141"/>
        <end position="289"/>
    </location>
</feature>
<dbReference type="GO" id="GO:0005829">
    <property type="term" value="C:cytosol"/>
    <property type="evidence" value="ECO:0007669"/>
    <property type="project" value="TreeGrafter"/>
</dbReference>
<comment type="caution">
    <text evidence="11">The sequence shown here is derived from an EMBL/GenBank/DDBJ whole genome shotgun (WGS) entry which is preliminary data.</text>
</comment>
<dbReference type="GO" id="GO:0046872">
    <property type="term" value="F:metal ion binding"/>
    <property type="evidence" value="ECO:0007669"/>
    <property type="project" value="UniProtKB-KW"/>
</dbReference>
<evidence type="ECO:0000313" key="12">
    <source>
        <dbReference type="Proteomes" id="UP000007148"/>
    </source>
</evidence>
<evidence type="ECO:0000256" key="5">
    <source>
        <dbReference type="ARBA" id="ARBA00023002"/>
    </source>
</evidence>
<dbReference type="HOGENOM" id="CLU_015125_1_1_1"/>
<proteinExistence type="inferred from homology"/>
<dbReference type="eggNOG" id="ENOG502RUI2">
    <property type="taxonomic scope" value="Eukaryota"/>
</dbReference>
<keyword evidence="5" id="KW-0560">Oxidoreductase</keyword>
<evidence type="ECO:0000256" key="7">
    <source>
        <dbReference type="ARBA" id="ARBA00025737"/>
    </source>
</evidence>
<dbReference type="GO" id="GO:0004601">
    <property type="term" value="F:peroxidase activity"/>
    <property type="evidence" value="ECO:0007669"/>
    <property type="project" value="UniProtKB-KW"/>
</dbReference>
<dbReference type="OrthoDB" id="3207336at2759"/>
<keyword evidence="3" id="KW-0349">Heme</keyword>
<gene>
    <name evidence="11" type="ORF">PIIN_05945</name>
</gene>
<evidence type="ECO:0000256" key="6">
    <source>
        <dbReference type="ARBA" id="ARBA00023004"/>
    </source>
</evidence>
<dbReference type="InterPro" id="IPR006314">
    <property type="entry name" value="Dyp_peroxidase"/>
</dbReference>
<keyword evidence="4" id="KW-0479">Metal-binding</keyword>
<evidence type="ECO:0000256" key="3">
    <source>
        <dbReference type="ARBA" id="ARBA00022617"/>
    </source>
</evidence>
<dbReference type="AlphaFoldDB" id="G4TL17"/>
<feature type="compositionally biased region" description="Low complexity" evidence="8">
    <location>
        <begin position="64"/>
        <end position="95"/>
    </location>
</feature>
<dbReference type="Proteomes" id="UP000007148">
    <property type="component" value="Unassembled WGS sequence"/>
</dbReference>
<dbReference type="OMA" id="MININAM"/>
<dbReference type="InterPro" id="IPR011008">
    <property type="entry name" value="Dimeric_a/b-barrel"/>
</dbReference>
<feature type="signal peptide" evidence="9">
    <location>
        <begin position="1"/>
        <end position="21"/>
    </location>
</feature>
<keyword evidence="6" id="KW-0408">Iron</keyword>
<evidence type="ECO:0000256" key="9">
    <source>
        <dbReference type="SAM" id="SignalP"/>
    </source>
</evidence>
<evidence type="ECO:0000259" key="10">
    <source>
        <dbReference type="Pfam" id="PF21105"/>
    </source>
</evidence>
<dbReference type="EMBL" id="CAFZ01000144">
    <property type="protein sequence ID" value="CCA72010.1"/>
    <property type="molecule type" value="Genomic_DNA"/>
</dbReference>
<evidence type="ECO:0000313" key="11">
    <source>
        <dbReference type="EMBL" id="CCA72010.1"/>
    </source>
</evidence>
<dbReference type="PANTHER" id="PTHR30521:SF4">
    <property type="entry name" value="DEFERROCHELATASE"/>
    <property type="match status" value="1"/>
</dbReference>
<sequence length="571" mass="62206">MNLKLFQALAFAGLCVQGAVAAVAPTFVVTNIDTLPATRVTVTRIATPVSSIVLQTTTTKTSTKSTSTVVQSSSSSTKTTSTKTTSTTSSTTSTSINPTFTAKDPILDGIRNQSMLADIRGIYDLPTKDQVIRNATLNATDIQGDILVGMKKKLELFYFFHINEPKSFKKKFHTYVVPRVTSTLDLLSVSSQPVVCLNVAFSQTGLYTLGINDNLFDSPFSNGQAADANNLGDPGFKYWLNAFIGTKIHGVFLIASDDMININAMVNWLEALFGSDITKMHELQGNIRPPPYDGHEMFGYLDGVSQPAVAGFNINPVPGQQLINAGVILVGEVGDTLQSVRPAWAKDGSFLVFRQLQQFVPEFDQFLRDWAPPAPASMPGMTLAQRADLLGARMMGRWKSGAPVDLTPLVDNPALGANPNANNNFDYSHTGFNLATDQSHYQNTPLNAIMRAGIPYGPEPTQQEYATNTSSQDPDMERGLAFVSYQSQIDRGYRFIQMKWANDVNFAPGKTPQPGFDMIFGNSNGGTIWMSGADVDHPNDIIKAWQFWVLARGGEYFFSPSISALKNVISV</sequence>
<evidence type="ECO:0000256" key="4">
    <source>
        <dbReference type="ARBA" id="ARBA00022723"/>
    </source>
</evidence>
<name>G4TL17_SERID</name>